<dbReference type="Gene3D" id="3.30.70.1400">
    <property type="entry name" value="Aminomethyltransferase beta-barrel domains"/>
    <property type="match status" value="1"/>
</dbReference>
<evidence type="ECO:0000256" key="7">
    <source>
        <dbReference type="HAMAP-Rule" id="MF_00259"/>
    </source>
</evidence>
<dbReference type="InterPro" id="IPR028896">
    <property type="entry name" value="GcvT/YgfZ/DmdA"/>
</dbReference>
<dbReference type="InterPro" id="IPR022903">
    <property type="entry name" value="GcvT_bac"/>
</dbReference>
<keyword evidence="3 7" id="KW-0032">Aminotransferase</keyword>
<evidence type="ECO:0000256" key="4">
    <source>
        <dbReference type="ARBA" id="ARBA00022679"/>
    </source>
</evidence>
<dbReference type="NCBIfam" id="TIGR00528">
    <property type="entry name" value="gcvT"/>
    <property type="match status" value="1"/>
</dbReference>
<dbReference type="InterPro" id="IPR029043">
    <property type="entry name" value="GcvT/YgfZ_C"/>
</dbReference>
<gene>
    <name evidence="7 11" type="primary">gcvT</name>
    <name evidence="11" type="ORF">HXX08_19810</name>
    <name evidence="12" type="ORF">OZ401_003644</name>
</gene>
<comment type="similarity">
    <text evidence="1 7">Belongs to the GcvT family.</text>
</comment>
<dbReference type="Gene3D" id="4.10.1250.10">
    <property type="entry name" value="Aminomethyltransferase fragment"/>
    <property type="match status" value="1"/>
</dbReference>
<protein>
    <recommendedName>
        <fullName evidence="2 7">Aminomethyltransferase</fullName>
        <ecNumber evidence="2 7">2.1.2.10</ecNumber>
    </recommendedName>
    <alternativeName>
        <fullName evidence="5 7">Glycine cleavage system T protein</fullName>
    </alternativeName>
</protein>
<dbReference type="PIRSF" id="PIRSF006487">
    <property type="entry name" value="GcvT"/>
    <property type="match status" value="1"/>
</dbReference>
<evidence type="ECO:0000259" key="9">
    <source>
        <dbReference type="Pfam" id="PF01571"/>
    </source>
</evidence>
<organism evidence="11 13">
    <name type="scientific">Candidatus Chlorohelix allophototropha</name>
    <dbReference type="NCBI Taxonomy" id="3003348"/>
    <lineage>
        <taxon>Bacteria</taxon>
        <taxon>Bacillati</taxon>
        <taxon>Chloroflexota</taxon>
        <taxon>Chloroflexia</taxon>
        <taxon>Candidatus Chloroheliales</taxon>
        <taxon>Candidatus Chloroheliaceae</taxon>
        <taxon>Candidatus Chlorohelix</taxon>
    </lineage>
</organism>
<evidence type="ECO:0000313" key="14">
    <source>
        <dbReference type="Proteomes" id="UP001431572"/>
    </source>
</evidence>
<reference evidence="11 13" key="1">
    <citation type="submission" date="2020-06" db="EMBL/GenBank/DDBJ databases">
        <title>Anoxygenic phototrophic Chloroflexota member uses a Type I reaction center.</title>
        <authorList>
            <person name="Tsuji J.M."/>
            <person name="Shaw N.A."/>
            <person name="Nagashima S."/>
            <person name="Venkiteswaran J."/>
            <person name="Schiff S.L."/>
            <person name="Hanada S."/>
            <person name="Tank M."/>
            <person name="Neufeld J.D."/>
        </authorList>
    </citation>
    <scope>NUCLEOTIDE SEQUENCE [LARGE SCALE GENOMIC DNA]</scope>
    <source>
        <strain evidence="11">L227-S17</strain>
    </source>
</reference>
<dbReference type="GO" id="GO:0005829">
    <property type="term" value="C:cytosol"/>
    <property type="evidence" value="ECO:0007669"/>
    <property type="project" value="TreeGrafter"/>
</dbReference>
<evidence type="ECO:0000256" key="6">
    <source>
        <dbReference type="ARBA" id="ARBA00047665"/>
    </source>
</evidence>
<comment type="catalytic activity">
    <reaction evidence="6 7">
        <text>N(6)-[(R)-S(8)-aminomethyldihydrolipoyl]-L-lysyl-[protein] + (6S)-5,6,7,8-tetrahydrofolate = N(6)-[(R)-dihydrolipoyl]-L-lysyl-[protein] + (6R)-5,10-methylene-5,6,7,8-tetrahydrofolate + NH4(+)</text>
        <dbReference type="Rhea" id="RHEA:16945"/>
        <dbReference type="Rhea" id="RHEA-COMP:10475"/>
        <dbReference type="Rhea" id="RHEA-COMP:10492"/>
        <dbReference type="ChEBI" id="CHEBI:15636"/>
        <dbReference type="ChEBI" id="CHEBI:28938"/>
        <dbReference type="ChEBI" id="CHEBI:57453"/>
        <dbReference type="ChEBI" id="CHEBI:83100"/>
        <dbReference type="ChEBI" id="CHEBI:83143"/>
        <dbReference type="EC" id="2.1.2.10"/>
    </reaction>
</comment>
<dbReference type="InterPro" id="IPR027266">
    <property type="entry name" value="TrmE/GcvT-like"/>
</dbReference>
<keyword evidence="4 7" id="KW-0808">Transferase</keyword>
<dbReference type="InterPro" id="IPR006223">
    <property type="entry name" value="GcvT"/>
</dbReference>
<proteinExistence type="inferred from homology"/>
<evidence type="ECO:0000256" key="5">
    <source>
        <dbReference type="ARBA" id="ARBA00031395"/>
    </source>
</evidence>
<dbReference type="EMBL" id="JACATZ010000003">
    <property type="protein sequence ID" value="NWJ48108.1"/>
    <property type="molecule type" value="Genomic_DNA"/>
</dbReference>
<dbReference type="InterPro" id="IPR006222">
    <property type="entry name" value="GCVT_N"/>
</dbReference>
<dbReference type="PANTHER" id="PTHR43757">
    <property type="entry name" value="AMINOMETHYLTRANSFERASE"/>
    <property type="match status" value="1"/>
</dbReference>
<dbReference type="SUPFAM" id="SSF103025">
    <property type="entry name" value="Folate-binding domain"/>
    <property type="match status" value="1"/>
</dbReference>
<dbReference type="InterPro" id="IPR013977">
    <property type="entry name" value="GcvT_C"/>
</dbReference>
<dbReference type="SUPFAM" id="SSF101790">
    <property type="entry name" value="Aminomethyltransferase beta-barrel domain"/>
    <property type="match status" value="1"/>
</dbReference>
<dbReference type="EMBL" id="CP128400">
    <property type="protein sequence ID" value="WJW68049.1"/>
    <property type="molecule type" value="Genomic_DNA"/>
</dbReference>
<dbReference type="RefSeq" id="WP_341469953.1">
    <property type="nucleotide sequence ID" value="NZ_CP128400.1"/>
</dbReference>
<dbReference type="PANTHER" id="PTHR43757:SF2">
    <property type="entry name" value="AMINOMETHYLTRANSFERASE, MITOCHONDRIAL"/>
    <property type="match status" value="1"/>
</dbReference>
<dbReference type="FunFam" id="3.30.70.1400:FF:000001">
    <property type="entry name" value="Aminomethyltransferase"/>
    <property type="match status" value="1"/>
</dbReference>
<feature type="binding site" evidence="8">
    <location>
        <position position="202"/>
    </location>
    <ligand>
        <name>substrate</name>
    </ligand>
</feature>
<evidence type="ECO:0000256" key="1">
    <source>
        <dbReference type="ARBA" id="ARBA00008609"/>
    </source>
</evidence>
<dbReference type="Proteomes" id="UP000521676">
    <property type="component" value="Unassembled WGS sequence"/>
</dbReference>
<comment type="subunit">
    <text evidence="7">The glycine cleavage system is composed of four proteins: P, T, L and H.</text>
</comment>
<dbReference type="EC" id="2.1.2.10" evidence="2 7"/>
<name>A0A8T7M7J7_9CHLR</name>
<dbReference type="Gene3D" id="2.40.30.110">
    <property type="entry name" value="Aminomethyltransferase beta-barrel domains"/>
    <property type="match status" value="1"/>
</dbReference>
<keyword evidence="14" id="KW-1185">Reference proteome</keyword>
<dbReference type="Gene3D" id="3.30.1360.120">
    <property type="entry name" value="Probable tRNA modification gtpase trme, domain 1"/>
    <property type="match status" value="1"/>
</dbReference>
<evidence type="ECO:0000313" key="13">
    <source>
        <dbReference type="Proteomes" id="UP000521676"/>
    </source>
</evidence>
<evidence type="ECO:0000313" key="11">
    <source>
        <dbReference type="EMBL" id="NWJ48108.1"/>
    </source>
</evidence>
<evidence type="ECO:0000256" key="8">
    <source>
        <dbReference type="PIRSR" id="PIRSR006487-1"/>
    </source>
</evidence>
<dbReference type="Pfam" id="PF08669">
    <property type="entry name" value="GCV_T_C"/>
    <property type="match status" value="1"/>
</dbReference>
<evidence type="ECO:0000259" key="10">
    <source>
        <dbReference type="Pfam" id="PF08669"/>
    </source>
</evidence>
<evidence type="ECO:0000313" key="12">
    <source>
        <dbReference type="EMBL" id="WJW68049.1"/>
    </source>
</evidence>
<feature type="domain" description="GCVT N-terminal" evidence="9">
    <location>
        <begin position="12"/>
        <end position="269"/>
    </location>
</feature>
<dbReference type="GO" id="GO:0019464">
    <property type="term" value="P:glycine decarboxylation via glycine cleavage system"/>
    <property type="evidence" value="ECO:0007669"/>
    <property type="project" value="UniProtKB-UniRule"/>
</dbReference>
<dbReference type="Pfam" id="PF01571">
    <property type="entry name" value="GCV_T"/>
    <property type="match status" value="1"/>
</dbReference>
<comment type="function">
    <text evidence="7">The glycine cleavage system catalyzes the degradation of glycine.</text>
</comment>
<dbReference type="AlphaFoldDB" id="A0A8T7M7J7"/>
<reference evidence="12" key="2">
    <citation type="journal article" date="2024" name="Nature">
        <title>Anoxygenic phototroph of the Chloroflexota uses a type I reaction centre.</title>
        <authorList>
            <person name="Tsuji J.M."/>
            <person name="Shaw N.A."/>
            <person name="Nagashima S."/>
            <person name="Venkiteswaran J.J."/>
            <person name="Schiff S.L."/>
            <person name="Watanabe T."/>
            <person name="Fukui M."/>
            <person name="Hanada S."/>
            <person name="Tank M."/>
            <person name="Neufeld J.D."/>
        </authorList>
    </citation>
    <scope>NUCLEOTIDE SEQUENCE</scope>
    <source>
        <strain evidence="12">L227-S17</strain>
    </source>
</reference>
<dbReference type="Proteomes" id="UP001431572">
    <property type="component" value="Chromosome 2"/>
</dbReference>
<feature type="domain" description="Aminomethyltransferase C-terminal" evidence="10">
    <location>
        <begin position="288"/>
        <end position="366"/>
    </location>
</feature>
<sequence length="370" mass="40369">MTDIASLKKTPLHTLHQQIGARLIEFGGWHMPVQYSGIIDEHKAVRTAVGLFDLCHMGEFEISGATALDFLQYLCTNDISKLEVGQAQYNLMCYPDGGIVDDLIVYRLPNKYYVVVNAANIAKDHKWMLECSLIRGSDVIIQNVSERTALISIQGPLSLEILAPLTDVAVGDLKYYSIASGKVGELSALVARTGYTGEDGYEIFVKAADAETLWNLLSEAGKDKGIKPIGLGARDTLRLEAKMALYGNDIDARVNPLEAGLERFVNLDKGNFSGRATLVAKQKEGIKRKLVGFEMKGREIGRHGYKITKDGKEIGFVTSGAPSPSLGKNIGLALVSVEFAEVGTTFQVVVRDQPAEAVVVKTPFYKKAKK</sequence>
<dbReference type="GO" id="GO:0008483">
    <property type="term" value="F:transaminase activity"/>
    <property type="evidence" value="ECO:0007669"/>
    <property type="project" value="UniProtKB-KW"/>
</dbReference>
<dbReference type="NCBIfam" id="NF001567">
    <property type="entry name" value="PRK00389.1"/>
    <property type="match status" value="1"/>
</dbReference>
<accession>A0A8T7M7J7</accession>
<dbReference type="HAMAP" id="MF_00259">
    <property type="entry name" value="GcvT"/>
    <property type="match status" value="1"/>
</dbReference>
<evidence type="ECO:0000256" key="2">
    <source>
        <dbReference type="ARBA" id="ARBA00012616"/>
    </source>
</evidence>
<evidence type="ECO:0000256" key="3">
    <source>
        <dbReference type="ARBA" id="ARBA00022576"/>
    </source>
</evidence>
<dbReference type="GO" id="GO:0004047">
    <property type="term" value="F:aminomethyltransferase activity"/>
    <property type="evidence" value="ECO:0007669"/>
    <property type="project" value="UniProtKB-UniRule"/>
</dbReference>
<dbReference type="FunFam" id="2.40.30.110:FF:000003">
    <property type="entry name" value="Aminomethyltransferase"/>
    <property type="match status" value="1"/>
</dbReference>
<dbReference type="GO" id="GO:0005960">
    <property type="term" value="C:glycine cleavage complex"/>
    <property type="evidence" value="ECO:0007669"/>
    <property type="project" value="InterPro"/>
</dbReference>